<dbReference type="SUPFAM" id="SSF53649">
    <property type="entry name" value="Alkaline phosphatase-like"/>
    <property type="match status" value="1"/>
</dbReference>
<dbReference type="Pfam" id="PF08665">
    <property type="entry name" value="PglZ"/>
    <property type="match status" value="1"/>
</dbReference>
<gene>
    <name evidence="1" type="ORF">FRUB_01840</name>
</gene>
<sequence length="943" mass="107144">MLEQWVIDKLNPLKGEKLIVLADPQRMIRAGAQAVDGWAKDNGFTVLFCSGNLALREMYENLRNDTSAKIILVDRSREKAKLPLFYPDLEARCKPKARLTITLRDFLVERTGDQRWPPLVNSDRNLSRLVLDHQEKALDSYGQLRDVDEHRFQDSDLYKIVLGATLNVNPFEILKPAAIRRLCIENHERLEQIKDLFSSGVGTEASEVLAHLKGQIEKAEKPWCWMLDHDPQAVVRAFTLAAVLHQHGLEYEVLLPNFDTSLEPFKAIPKRSLDSTIKDMLRADPDQIANDVAAVEEFLKEEPQKRLTFLLADRLKLDQRDEAFKVLLKEKLSSLVRSMALLSLLTDLLVNRQKDYHKGVLSLIDEEGTKGKEDTLSIAARRPPPQWATLLATYRRAIQFLDIADKLKAQVHKLKVLMPDQLQIDQFLQLWNEEKANRLDYYTSGLRRLVQVGDILPVPKGQFWPQLTLRWEAAQQKLNESIKAVDQDVDAANAKFQDLYHANYVKWINRDDSPLIFTHQFVSRVLKTHWDAQSGQKAVVLIFDGLRVDAWEELVRPVLEEKYDVLDRLPGSAILPSETHLSRKAISAGCLPVAFSSTSENALMEYALKTNLNLTVKFKVKSQNEAVECGITAHYTSDPIDVVIFNFTDKNLHNNPADLSFIYDTTVREILRQDVRSVLREMPDNATVFVTSDHGFTPVPEPTFTVPDGVLTDSGDVKYRVGRLKRPLEGSDSKKGVLFKVGDLGIPDKTGKTKWSFNHILFPRPGLTLKRPQGKHNPERYTHGGLSMAECMIPMIVLGPKVKFEPAFDLVGIRFEGVLSEGQPLDILITAKAKTPVKEELLLQLQVDAGLDDIQPRKEVFTGTEQEYRVRWTPKVDNPTTEEQATGKVVKQVTAIASYRWQNRTLRTTVHGRVEIQLDTTRIRRRLDSKLDSIMGMVPAGLR</sequence>
<proteinExistence type="predicted"/>
<evidence type="ECO:0000313" key="1">
    <source>
        <dbReference type="EMBL" id="OWK45509.1"/>
    </source>
</evidence>
<reference evidence="2" key="1">
    <citation type="submission" date="2017-06" db="EMBL/GenBank/DDBJ databases">
        <title>Genome analysis of Fimbriiglobus ruber SP5, the first member of the order Planctomycetales with confirmed chitinolytic capability.</title>
        <authorList>
            <person name="Ravin N.V."/>
            <person name="Rakitin A.L."/>
            <person name="Ivanova A.A."/>
            <person name="Beletsky A.V."/>
            <person name="Kulichevskaya I.S."/>
            <person name="Mardanov A.V."/>
            <person name="Dedysh S.N."/>
        </authorList>
    </citation>
    <scope>NUCLEOTIDE SEQUENCE [LARGE SCALE GENOMIC DNA]</scope>
    <source>
        <strain evidence="2">SP5</strain>
    </source>
</reference>
<name>A0A225E7L9_9BACT</name>
<protein>
    <submittedName>
        <fullName evidence="1">Two-component response regulator</fullName>
    </submittedName>
</protein>
<keyword evidence="2" id="KW-1185">Reference proteome</keyword>
<dbReference type="EMBL" id="NIDE01000002">
    <property type="protein sequence ID" value="OWK45509.1"/>
    <property type="molecule type" value="Genomic_DNA"/>
</dbReference>
<evidence type="ECO:0000313" key="2">
    <source>
        <dbReference type="Proteomes" id="UP000214646"/>
    </source>
</evidence>
<dbReference type="InterPro" id="IPR017850">
    <property type="entry name" value="Alkaline_phosphatase_core_sf"/>
</dbReference>
<comment type="caution">
    <text evidence="1">The sequence shown here is derived from an EMBL/GenBank/DDBJ whole genome shotgun (WGS) entry which is preliminary data.</text>
</comment>
<organism evidence="1 2">
    <name type="scientific">Fimbriiglobus ruber</name>
    <dbReference type="NCBI Taxonomy" id="1908690"/>
    <lineage>
        <taxon>Bacteria</taxon>
        <taxon>Pseudomonadati</taxon>
        <taxon>Planctomycetota</taxon>
        <taxon>Planctomycetia</taxon>
        <taxon>Gemmatales</taxon>
        <taxon>Gemmataceae</taxon>
        <taxon>Fimbriiglobus</taxon>
    </lineage>
</organism>
<dbReference type="AlphaFoldDB" id="A0A225E7L9"/>
<accession>A0A225E7L9</accession>
<dbReference type="Gene3D" id="3.40.720.10">
    <property type="entry name" value="Alkaline Phosphatase, subunit A"/>
    <property type="match status" value="1"/>
</dbReference>
<dbReference type="OrthoDB" id="9813025at2"/>
<dbReference type="Proteomes" id="UP000214646">
    <property type="component" value="Unassembled WGS sequence"/>
</dbReference>
<dbReference type="RefSeq" id="WP_088253235.1">
    <property type="nucleotide sequence ID" value="NZ_NIDE01000002.1"/>
</dbReference>